<dbReference type="Pfam" id="PF02567">
    <property type="entry name" value="PhzC-PhzF"/>
    <property type="match status" value="1"/>
</dbReference>
<dbReference type="NCBIfam" id="TIGR00654">
    <property type="entry name" value="PhzF_family"/>
    <property type="match status" value="1"/>
</dbReference>
<name>A0A6J4LNT2_9ACTN</name>
<dbReference type="GO" id="GO:0016853">
    <property type="term" value="F:isomerase activity"/>
    <property type="evidence" value="ECO:0007669"/>
    <property type="project" value="TreeGrafter"/>
</dbReference>
<dbReference type="GO" id="GO:0005737">
    <property type="term" value="C:cytoplasm"/>
    <property type="evidence" value="ECO:0007669"/>
    <property type="project" value="TreeGrafter"/>
</dbReference>
<protein>
    <submittedName>
        <fullName evidence="2">Phenazine biosynthesis protein PhzF like</fullName>
    </submittedName>
</protein>
<dbReference type="EMBL" id="CADCUD010000114">
    <property type="protein sequence ID" value="CAA9336745.1"/>
    <property type="molecule type" value="Genomic_DNA"/>
</dbReference>
<dbReference type="PANTHER" id="PTHR13774">
    <property type="entry name" value="PHENAZINE BIOSYNTHESIS PROTEIN"/>
    <property type="match status" value="1"/>
</dbReference>
<organism evidence="2">
    <name type="scientific">uncultured Nocardioidaceae bacterium</name>
    <dbReference type="NCBI Taxonomy" id="253824"/>
    <lineage>
        <taxon>Bacteria</taxon>
        <taxon>Bacillati</taxon>
        <taxon>Actinomycetota</taxon>
        <taxon>Actinomycetes</taxon>
        <taxon>Propionibacteriales</taxon>
        <taxon>Nocardioidaceae</taxon>
        <taxon>environmental samples</taxon>
    </lineage>
</organism>
<dbReference type="AlphaFoldDB" id="A0A6J4LNT2"/>
<evidence type="ECO:0000256" key="1">
    <source>
        <dbReference type="PIRSR" id="PIRSR016184-1"/>
    </source>
</evidence>
<sequence length="301" mass="30579">MPPDLLDYDVVDVFAERPYAGNPLAVVHGSHGLATDALQAIAREFNLSETAFPTPVDPSTYEVRIFTPQTEVPFAGHPTVGTAWVLRQRGELATTAGVQRCAAGDVGVTVEVEGARLSATARELGEPLRLPDLLACVGLGESDLHAPVRAASCGLGFVYARVGSEAVSRSHAAGSSWPGAGAGIDDPLGGICVYAVEAAAEGTVQVHARVYCPDAGVPEDPATGSAAAGLGLVLVADGLAAADGSTAYTVEQGAEIGRPSRLECAVDAAGGLAATAHVGGRVQPVARGTLIPPRITPRHSP</sequence>
<proteinExistence type="predicted"/>
<feature type="active site" evidence="1">
    <location>
        <position position="49"/>
    </location>
</feature>
<evidence type="ECO:0000313" key="2">
    <source>
        <dbReference type="EMBL" id="CAA9336745.1"/>
    </source>
</evidence>
<dbReference type="SUPFAM" id="SSF54506">
    <property type="entry name" value="Diaminopimelate epimerase-like"/>
    <property type="match status" value="1"/>
</dbReference>
<dbReference type="PANTHER" id="PTHR13774:SF32">
    <property type="entry name" value="ANTISENSE-ENHANCING SEQUENCE 1"/>
    <property type="match status" value="1"/>
</dbReference>
<accession>A0A6J4LNT2</accession>
<dbReference type="InterPro" id="IPR003719">
    <property type="entry name" value="Phenazine_PhzF-like"/>
</dbReference>
<dbReference type="PIRSF" id="PIRSF016184">
    <property type="entry name" value="PhzC_PhzF"/>
    <property type="match status" value="1"/>
</dbReference>
<gene>
    <name evidence="2" type="ORF">AVDCRST_MAG46-1734</name>
</gene>
<reference evidence="2" key="1">
    <citation type="submission" date="2020-02" db="EMBL/GenBank/DDBJ databases">
        <authorList>
            <person name="Meier V. D."/>
        </authorList>
    </citation>
    <scope>NUCLEOTIDE SEQUENCE</scope>
    <source>
        <strain evidence="2">AVDCRST_MAG46</strain>
    </source>
</reference>
<dbReference type="Gene3D" id="3.10.310.10">
    <property type="entry name" value="Diaminopimelate Epimerase, Chain A, domain 1"/>
    <property type="match status" value="2"/>
</dbReference>